<dbReference type="SUPFAM" id="SSF52467">
    <property type="entry name" value="DHS-like NAD/FAD-binding domain"/>
    <property type="match status" value="1"/>
</dbReference>
<evidence type="ECO:0000256" key="6">
    <source>
        <dbReference type="ARBA" id="ARBA00022679"/>
    </source>
</evidence>
<keyword evidence="5 12" id="KW-0028">Amino-acid biosynthesis</keyword>
<dbReference type="SUPFAM" id="SSF52518">
    <property type="entry name" value="Thiamin diphosphate-binding fold (THDP-binding)"/>
    <property type="match status" value="2"/>
</dbReference>
<evidence type="ECO:0000313" key="17">
    <source>
        <dbReference type="Proteomes" id="UP001298681"/>
    </source>
</evidence>
<keyword evidence="8 12" id="KW-0460">Magnesium</keyword>
<evidence type="ECO:0000313" key="16">
    <source>
        <dbReference type="EMBL" id="MCG4609540.1"/>
    </source>
</evidence>
<evidence type="ECO:0000256" key="2">
    <source>
        <dbReference type="ARBA" id="ARBA00005025"/>
    </source>
</evidence>
<comment type="catalytic activity">
    <reaction evidence="11 12">
        <text>2 pyruvate + H(+) = (2S)-2-acetolactate + CO2</text>
        <dbReference type="Rhea" id="RHEA:25249"/>
        <dbReference type="ChEBI" id="CHEBI:15361"/>
        <dbReference type="ChEBI" id="CHEBI:15378"/>
        <dbReference type="ChEBI" id="CHEBI:16526"/>
        <dbReference type="ChEBI" id="CHEBI:58476"/>
        <dbReference type="EC" id="2.2.1.6"/>
    </reaction>
</comment>
<keyword evidence="7 12" id="KW-0479">Metal-binding</keyword>
<dbReference type="InterPro" id="IPR000399">
    <property type="entry name" value="TPP-bd_CS"/>
</dbReference>
<evidence type="ECO:0000259" key="15">
    <source>
        <dbReference type="Pfam" id="PF02776"/>
    </source>
</evidence>
<evidence type="ECO:0000256" key="8">
    <source>
        <dbReference type="ARBA" id="ARBA00022842"/>
    </source>
</evidence>
<dbReference type="InterPro" id="IPR029035">
    <property type="entry name" value="DHS-like_NAD/FAD-binding_dom"/>
</dbReference>
<dbReference type="Pfam" id="PF00205">
    <property type="entry name" value="TPP_enzyme_M"/>
    <property type="match status" value="1"/>
</dbReference>
<dbReference type="InterPro" id="IPR045229">
    <property type="entry name" value="TPP_enz"/>
</dbReference>
<dbReference type="InterPro" id="IPR012001">
    <property type="entry name" value="Thiamin_PyroP_enz_TPP-bd_dom"/>
</dbReference>
<comment type="cofactor">
    <cofactor evidence="12">
        <name>thiamine diphosphate</name>
        <dbReference type="ChEBI" id="CHEBI:58937"/>
    </cofactor>
    <text evidence="12">Binds 1 thiamine pyrophosphate per subunit.</text>
</comment>
<comment type="pathway">
    <text evidence="1 12">Amino-acid biosynthesis; L-isoleucine biosynthesis; L-isoleucine from 2-oxobutanoate: step 1/4.</text>
</comment>
<comment type="cofactor">
    <cofactor evidence="12">
        <name>Mg(2+)</name>
        <dbReference type="ChEBI" id="CHEBI:18420"/>
    </cofactor>
    <text evidence="12">Binds 1 Mg(2+) ion per subunit.</text>
</comment>
<evidence type="ECO:0000256" key="7">
    <source>
        <dbReference type="ARBA" id="ARBA00022723"/>
    </source>
</evidence>
<proteinExistence type="inferred from homology"/>
<dbReference type="NCBIfam" id="TIGR00118">
    <property type="entry name" value="acolac_lg"/>
    <property type="match status" value="1"/>
</dbReference>
<name>A0ABS9MFE9_9FIRM</name>
<dbReference type="CDD" id="cd07035">
    <property type="entry name" value="TPP_PYR_POX_like"/>
    <property type="match status" value="1"/>
</dbReference>
<evidence type="ECO:0000256" key="1">
    <source>
        <dbReference type="ARBA" id="ARBA00004974"/>
    </source>
</evidence>
<dbReference type="InterPro" id="IPR012846">
    <property type="entry name" value="Acetolactate_synth_lsu"/>
</dbReference>
<keyword evidence="6 12" id="KW-0808">Transferase</keyword>
<dbReference type="InterPro" id="IPR012000">
    <property type="entry name" value="Thiamin_PyroP_enz_cen_dom"/>
</dbReference>
<dbReference type="Gene3D" id="3.40.50.1220">
    <property type="entry name" value="TPP-binding domain"/>
    <property type="match status" value="1"/>
</dbReference>
<evidence type="ECO:0000256" key="12">
    <source>
        <dbReference type="RuleBase" id="RU003591"/>
    </source>
</evidence>
<dbReference type="PANTHER" id="PTHR18968">
    <property type="entry name" value="THIAMINE PYROPHOSPHATE ENZYMES"/>
    <property type="match status" value="1"/>
</dbReference>
<dbReference type="GO" id="GO:0003984">
    <property type="term" value="F:acetolactate synthase activity"/>
    <property type="evidence" value="ECO:0007669"/>
    <property type="project" value="UniProtKB-EC"/>
</dbReference>
<dbReference type="PANTHER" id="PTHR18968:SF13">
    <property type="entry name" value="ACETOLACTATE SYNTHASE CATALYTIC SUBUNIT, MITOCHONDRIAL"/>
    <property type="match status" value="1"/>
</dbReference>
<keyword evidence="9 12" id="KW-0786">Thiamine pyrophosphate</keyword>
<evidence type="ECO:0000256" key="5">
    <source>
        <dbReference type="ARBA" id="ARBA00022605"/>
    </source>
</evidence>
<evidence type="ECO:0000256" key="9">
    <source>
        <dbReference type="ARBA" id="ARBA00023052"/>
    </source>
</evidence>
<dbReference type="PROSITE" id="PS00187">
    <property type="entry name" value="TPP_ENZYMES"/>
    <property type="match status" value="1"/>
</dbReference>
<dbReference type="EMBL" id="JAKNHQ010000001">
    <property type="protein sequence ID" value="MCG4609540.1"/>
    <property type="molecule type" value="Genomic_DNA"/>
</dbReference>
<dbReference type="Pfam" id="PF02775">
    <property type="entry name" value="TPP_enzyme_C"/>
    <property type="match status" value="1"/>
</dbReference>
<dbReference type="RefSeq" id="WP_237966289.1">
    <property type="nucleotide sequence ID" value="NZ_JAKNHQ010000001.1"/>
</dbReference>
<gene>
    <name evidence="16" type="primary">ilvB</name>
    <name evidence="16" type="ORF">L0P57_01095</name>
</gene>
<feature type="domain" description="Thiamine pyrophosphate enzyme N-terminal TPP-binding" evidence="15">
    <location>
        <begin position="4"/>
        <end position="119"/>
    </location>
</feature>
<dbReference type="InterPro" id="IPR011766">
    <property type="entry name" value="TPP_enzyme_TPP-bd"/>
</dbReference>
<accession>A0ABS9MFE9</accession>
<organism evidence="16 17">
    <name type="scientific">Anaeromassilibacillus senegalensis</name>
    <dbReference type="NCBI Taxonomy" id="1673717"/>
    <lineage>
        <taxon>Bacteria</taxon>
        <taxon>Bacillati</taxon>
        <taxon>Bacillota</taxon>
        <taxon>Clostridia</taxon>
        <taxon>Eubacteriales</taxon>
        <taxon>Acutalibacteraceae</taxon>
        <taxon>Anaeromassilibacillus</taxon>
    </lineage>
</organism>
<comment type="pathway">
    <text evidence="2 12">Amino-acid biosynthesis; L-valine biosynthesis; L-valine from pyruvate: step 1/4.</text>
</comment>
<comment type="caution">
    <text evidence="16">The sequence shown here is derived from an EMBL/GenBank/DDBJ whole genome shotgun (WGS) entry which is preliminary data.</text>
</comment>
<reference evidence="16 17" key="1">
    <citation type="submission" date="2022-01" db="EMBL/GenBank/DDBJ databases">
        <title>Collection of gut derived symbiotic bacterial strains cultured from healthy donors.</title>
        <authorList>
            <person name="Lin H."/>
            <person name="Kohout C."/>
            <person name="Waligurski E."/>
            <person name="Pamer E.G."/>
        </authorList>
    </citation>
    <scope>NUCLEOTIDE SEQUENCE [LARGE SCALE GENOMIC DNA]</scope>
    <source>
        <strain evidence="16 17">DFI.7.58</strain>
    </source>
</reference>
<feature type="domain" description="Thiamine pyrophosphate enzyme TPP-binding" evidence="14">
    <location>
        <begin position="384"/>
        <end position="532"/>
    </location>
</feature>
<dbReference type="InterPro" id="IPR029061">
    <property type="entry name" value="THDP-binding"/>
</dbReference>
<evidence type="ECO:0000256" key="3">
    <source>
        <dbReference type="ARBA" id="ARBA00007812"/>
    </source>
</evidence>
<dbReference type="CDD" id="cd02015">
    <property type="entry name" value="TPP_AHAS"/>
    <property type="match status" value="1"/>
</dbReference>
<dbReference type="Gene3D" id="3.40.50.970">
    <property type="match status" value="2"/>
</dbReference>
<evidence type="ECO:0000259" key="13">
    <source>
        <dbReference type="Pfam" id="PF00205"/>
    </source>
</evidence>
<dbReference type="EC" id="2.2.1.6" evidence="4 12"/>
<evidence type="ECO:0000256" key="4">
    <source>
        <dbReference type="ARBA" id="ARBA00013145"/>
    </source>
</evidence>
<evidence type="ECO:0000256" key="10">
    <source>
        <dbReference type="ARBA" id="ARBA00023304"/>
    </source>
</evidence>
<dbReference type="InterPro" id="IPR039368">
    <property type="entry name" value="AHAS_TPP"/>
</dbReference>
<protein>
    <recommendedName>
        <fullName evidence="4 12">Acetolactate synthase</fullName>
        <ecNumber evidence="4 12">2.2.1.6</ecNumber>
    </recommendedName>
</protein>
<evidence type="ECO:0000259" key="14">
    <source>
        <dbReference type="Pfam" id="PF02775"/>
    </source>
</evidence>
<sequence>MVLTGAQVIMECLLEQGVDTVFGYPGGAVLNIYDALYEYRDRINHIRTAHEQGAAHAADGYARSSGKTGVCIATSGPGATNLVTGIATAYMDSVPVVAITGNVNLDLLGLDSFQEVDITGITMPITKHNFLVKDVRKLADTIRAAFRIANSGRKGPVLVDIPKDLTAQKVEFLPPAPPEQEKHHLFPFEQRFEQALQMLEKAERPFVYAGGGVIASGASEALKTFAERLDAPVACSLMCQGGFDQTDSRYMGMLGMHGTNTAALAIKNCDLFVAVGTRFSDRVLCNAKSFAQHCPIIQIDIDSAEFNKNIDVDLKLKGDAREILEELNRRLPQHTHADWMANIAAWKADYPLSQTASDPNGVTPQEVLETLSDLTNDDAIICTDVGQHQMWAAQFYRFRHPRQFISSGGLGTMGFGLGAALGAQVANPDARVINIAGDGSFHMNCNELATAVAYNIPVMELVFNNSVLGMVRQWQKLFYDNRFSQTDLDKNTDFVKLAEAFGAKAFVIQTKADIRPVLEQAFALREPVLIDCRIDKDVNVLPMVPAGASVESPILEM</sequence>
<keyword evidence="10 12" id="KW-0100">Branched-chain amino acid biosynthesis</keyword>
<feature type="domain" description="Thiamine pyrophosphate enzyme central" evidence="13">
    <location>
        <begin position="193"/>
        <end position="327"/>
    </location>
</feature>
<evidence type="ECO:0000256" key="11">
    <source>
        <dbReference type="ARBA" id="ARBA00048670"/>
    </source>
</evidence>
<keyword evidence="17" id="KW-1185">Reference proteome</keyword>
<dbReference type="Pfam" id="PF02776">
    <property type="entry name" value="TPP_enzyme_N"/>
    <property type="match status" value="1"/>
</dbReference>
<dbReference type="Proteomes" id="UP001298681">
    <property type="component" value="Unassembled WGS sequence"/>
</dbReference>
<comment type="similarity">
    <text evidence="3 12">Belongs to the TPP enzyme family.</text>
</comment>